<protein>
    <recommendedName>
        <fullName evidence="1">tyrosine--tRNA ligase</fullName>
        <ecNumber evidence="1">6.1.1.1</ecNumber>
    </recommendedName>
    <alternativeName>
        <fullName evidence="7">Tyrosyl-tRNA synthetase</fullName>
    </alternativeName>
</protein>
<dbReference type="PANTHER" id="PTHR46264">
    <property type="entry name" value="TYROSINE-TRNA LIGASE"/>
    <property type="match status" value="1"/>
</dbReference>
<evidence type="ECO:0000256" key="9">
    <source>
        <dbReference type="RuleBase" id="RU363036"/>
    </source>
</evidence>
<accession>A0A9P1CQ63</accession>
<dbReference type="SUPFAM" id="SSF52374">
    <property type="entry name" value="Nucleotidylyl transferase"/>
    <property type="match status" value="1"/>
</dbReference>
<comment type="catalytic activity">
    <reaction evidence="8">
        <text>tRNA(Tyr) + L-tyrosine + ATP = L-tyrosyl-tRNA(Tyr) + AMP + diphosphate + H(+)</text>
        <dbReference type="Rhea" id="RHEA:10220"/>
        <dbReference type="Rhea" id="RHEA-COMP:9706"/>
        <dbReference type="Rhea" id="RHEA-COMP:9707"/>
        <dbReference type="ChEBI" id="CHEBI:15378"/>
        <dbReference type="ChEBI" id="CHEBI:30616"/>
        <dbReference type="ChEBI" id="CHEBI:33019"/>
        <dbReference type="ChEBI" id="CHEBI:58315"/>
        <dbReference type="ChEBI" id="CHEBI:78442"/>
        <dbReference type="ChEBI" id="CHEBI:78536"/>
        <dbReference type="ChEBI" id="CHEBI:456215"/>
        <dbReference type="EC" id="6.1.1.1"/>
    </reaction>
</comment>
<evidence type="ECO:0000256" key="2">
    <source>
        <dbReference type="ARBA" id="ARBA00022598"/>
    </source>
</evidence>
<evidence type="ECO:0000256" key="4">
    <source>
        <dbReference type="ARBA" id="ARBA00022840"/>
    </source>
</evidence>
<dbReference type="InterPro" id="IPR050489">
    <property type="entry name" value="Tyr-tRNA_synthase"/>
</dbReference>
<dbReference type="Gene3D" id="1.10.240.10">
    <property type="entry name" value="Tyrosyl-Transfer RNA Synthetase"/>
    <property type="match status" value="1"/>
</dbReference>
<dbReference type="Proteomes" id="UP001152797">
    <property type="component" value="Unassembled WGS sequence"/>
</dbReference>
<dbReference type="EMBL" id="CAMXCT030001935">
    <property type="protein sequence ID" value="CAL4781613.1"/>
    <property type="molecule type" value="Genomic_DNA"/>
</dbReference>
<evidence type="ECO:0000256" key="3">
    <source>
        <dbReference type="ARBA" id="ARBA00022741"/>
    </source>
</evidence>
<gene>
    <name evidence="10" type="ORF">C1SCF055_LOCUS20953</name>
</gene>
<evidence type="ECO:0000256" key="5">
    <source>
        <dbReference type="ARBA" id="ARBA00022917"/>
    </source>
</evidence>
<evidence type="ECO:0000256" key="8">
    <source>
        <dbReference type="ARBA" id="ARBA00048248"/>
    </source>
</evidence>
<dbReference type="InterPro" id="IPR014729">
    <property type="entry name" value="Rossmann-like_a/b/a_fold"/>
</dbReference>
<dbReference type="AlphaFoldDB" id="A0A9P1CQ63"/>
<keyword evidence="6 9" id="KW-0030">Aminoacyl-tRNA synthetase</keyword>
<evidence type="ECO:0000256" key="7">
    <source>
        <dbReference type="ARBA" id="ARBA00033323"/>
    </source>
</evidence>
<organism evidence="10">
    <name type="scientific">Cladocopium goreaui</name>
    <dbReference type="NCBI Taxonomy" id="2562237"/>
    <lineage>
        <taxon>Eukaryota</taxon>
        <taxon>Sar</taxon>
        <taxon>Alveolata</taxon>
        <taxon>Dinophyceae</taxon>
        <taxon>Suessiales</taxon>
        <taxon>Symbiodiniaceae</taxon>
        <taxon>Cladocopium</taxon>
    </lineage>
</organism>
<dbReference type="EMBL" id="CAMXCT020001935">
    <property type="protein sequence ID" value="CAL1147676.1"/>
    <property type="molecule type" value="Genomic_DNA"/>
</dbReference>
<keyword evidence="3 9" id="KW-0547">Nucleotide-binding</keyword>
<keyword evidence="2 9" id="KW-0436">Ligase</keyword>
<dbReference type="GO" id="GO:0005737">
    <property type="term" value="C:cytoplasm"/>
    <property type="evidence" value="ECO:0007669"/>
    <property type="project" value="TreeGrafter"/>
</dbReference>
<dbReference type="EMBL" id="CAMXCT010001935">
    <property type="protein sequence ID" value="CAI3994301.1"/>
    <property type="molecule type" value="Genomic_DNA"/>
</dbReference>
<evidence type="ECO:0000313" key="10">
    <source>
        <dbReference type="EMBL" id="CAI3994301.1"/>
    </source>
</evidence>
<sequence>MERQAQKVASDERLVASTNVAVGEQPRAALVLLESEGIENNNNQTGDVSEQPTALVLPESEGIENNNHQIGDVSMLDDGSESEKEIHPINTKLLQDVMRNFRQQIRQFDPSRSPSEKWSHLVQWFDITDMRLRFAHSSVSRTFRQPPHNGYKLTELVDSFLHGDERPENMPPLVAVDWDGKLWVVCGNRRLWTLREFVRYWTLWDQQTTGLKRGSDDAARDAEKQHHCIFVGSGVANFCGCKVSAWRRGEDLGPAKSSPTHLKLDDLGNEALFVVVAPPPSELVLLSDVLEVLRSLGSGKGKRVLWIQDWSARATGAAGGSAECIKAYYDLLLHGLHSVDPQLMSEVAVRWQGEAILSGPSDYWTSVINAGRQSSLEAIRGALAEEENLDSAGQVVATIMHLGDVLALAGGRDVVLCSGPSTRNLNALAAKHAESSGFSAPQIETTEPLSLRLQAKGEGLEADTQILVTDKEMDINRKFKKAFCEPGNVDFCPPVNWVEALLSNFNMDEFVVKRKEQNGGDLEYSSAERLKEEFGEESLHPGDLKPSLAKAMNAAMLSIRDGMKKADLKKAQKKLDSYAKSLQKKKK</sequence>
<keyword evidence="5 9" id="KW-0648">Protein biosynthesis</keyword>
<dbReference type="EC" id="6.1.1.1" evidence="1"/>
<dbReference type="PANTHER" id="PTHR46264:SF4">
    <property type="entry name" value="TYROSINE--TRNA LIGASE, CYTOPLASMIC"/>
    <property type="match status" value="1"/>
</dbReference>
<dbReference type="GO" id="GO:0006437">
    <property type="term" value="P:tyrosyl-tRNA aminoacylation"/>
    <property type="evidence" value="ECO:0007669"/>
    <property type="project" value="TreeGrafter"/>
</dbReference>
<comment type="caution">
    <text evidence="10">The sequence shown here is derived from an EMBL/GenBank/DDBJ whole genome shotgun (WGS) entry which is preliminary data.</text>
</comment>
<evidence type="ECO:0000313" key="11">
    <source>
        <dbReference type="EMBL" id="CAL4781613.1"/>
    </source>
</evidence>
<keyword evidence="12" id="KW-1185">Reference proteome</keyword>
<dbReference type="InterPro" id="IPR002305">
    <property type="entry name" value="aa-tRNA-synth_Ic"/>
</dbReference>
<dbReference type="GO" id="GO:0004831">
    <property type="term" value="F:tyrosine-tRNA ligase activity"/>
    <property type="evidence" value="ECO:0007669"/>
    <property type="project" value="UniProtKB-EC"/>
</dbReference>
<dbReference type="Gene3D" id="3.40.50.620">
    <property type="entry name" value="HUPs"/>
    <property type="match status" value="1"/>
</dbReference>
<dbReference type="OrthoDB" id="197206at2759"/>
<proteinExistence type="inferred from homology"/>
<name>A0A9P1CQ63_9DINO</name>
<reference evidence="10" key="1">
    <citation type="submission" date="2022-10" db="EMBL/GenBank/DDBJ databases">
        <authorList>
            <person name="Chen Y."/>
            <person name="Dougan E. K."/>
            <person name="Chan C."/>
            <person name="Rhodes N."/>
            <person name="Thang M."/>
        </authorList>
    </citation>
    <scope>NUCLEOTIDE SEQUENCE</scope>
</reference>
<keyword evidence="4 9" id="KW-0067">ATP-binding</keyword>
<dbReference type="GO" id="GO:0005524">
    <property type="term" value="F:ATP binding"/>
    <property type="evidence" value="ECO:0007669"/>
    <property type="project" value="UniProtKB-KW"/>
</dbReference>
<evidence type="ECO:0000313" key="12">
    <source>
        <dbReference type="Proteomes" id="UP001152797"/>
    </source>
</evidence>
<dbReference type="Pfam" id="PF00579">
    <property type="entry name" value="tRNA-synt_1b"/>
    <property type="match status" value="1"/>
</dbReference>
<evidence type="ECO:0000256" key="1">
    <source>
        <dbReference type="ARBA" id="ARBA00013160"/>
    </source>
</evidence>
<evidence type="ECO:0000256" key="6">
    <source>
        <dbReference type="ARBA" id="ARBA00023146"/>
    </source>
</evidence>
<comment type="similarity">
    <text evidence="9">Belongs to the class-I aminoacyl-tRNA synthetase family.</text>
</comment>
<reference evidence="11 12" key="2">
    <citation type="submission" date="2024-05" db="EMBL/GenBank/DDBJ databases">
        <authorList>
            <person name="Chen Y."/>
            <person name="Shah S."/>
            <person name="Dougan E. K."/>
            <person name="Thang M."/>
            <person name="Chan C."/>
        </authorList>
    </citation>
    <scope>NUCLEOTIDE SEQUENCE [LARGE SCALE GENOMIC DNA]</scope>
</reference>